<dbReference type="Pfam" id="PF06271">
    <property type="entry name" value="RDD"/>
    <property type="match status" value="1"/>
</dbReference>
<dbReference type="EMBL" id="QFOI01000032">
    <property type="protein sequence ID" value="PZP51403.1"/>
    <property type="molecule type" value="Genomic_DNA"/>
</dbReference>
<dbReference type="PANTHER" id="PTHR36115">
    <property type="entry name" value="PROLINE-RICH ANTIGEN HOMOLOG-RELATED"/>
    <property type="match status" value="1"/>
</dbReference>
<reference evidence="8 9" key="1">
    <citation type="submission" date="2017-11" db="EMBL/GenBank/DDBJ databases">
        <title>Infants hospitalized years apart are colonized by the same room-sourced microbial strains.</title>
        <authorList>
            <person name="Brooks B."/>
            <person name="Olm M.R."/>
            <person name="Firek B.A."/>
            <person name="Baker R."/>
            <person name="Thomas B.C."/>
            <person name="Morowitz M.J."/>
            <person name="Banfield J.F."/>
        </authorList>
    </citation>
    <scope>NUCLEOTIDE SEQUENCE [LARGE SCALE GENOMIC DNA]</scope>
    <source>
        <strain evidence="8">S2_009_000_R2_76</strain>
    </source>
</reference>
<dbReference type="PANTHER" id="PTHR36115:SF4">
    <property type="entry name" value="MEMBRANE PROTEIN"/>
    <property type="match status" value="1"/>
</dbReference>
<name>A0A2W5F951_9SPHI</name>
<feature type="domain" description="RDD" evidence="7">
    <location>
        <begin position="4"/>
        <end position="106"/>
    </location>
</feature>
<keyword evidence="2" id="KW-1003">Cell membrane</keyword>
<protein>
    <recommendedName>
        <fullName evidence="7">RDD domain-containing protein</fullName>
    </recommendedName>
</protein>
<evidence type="ECO:0000313" key="8">
    <source>
        <dbReference type="EMBL" id="PZP51403.1"/>
    </source>
</evidence>
<evidence type="ECO:0000256" key="5">
    <source>
        <dbReference type="ARBA" id="ARBA00023136"/>
    </source>
</evidence>
<keyword evidence="3 6" id="KW-0812">Transmembrane</keyword>
<feature type="transmembrane region" description="Helical" evidence="6">
    <location>
        <begin position="46"/>
        <end position="64"/>
    </location>
</feature>
<sequence>MRVVGIGTRIIDFLVDTIVILLISYLFNRTSNFYQYYWNFSGISYWQVYCVVTVLYYIIGEGLFKTTLGKKASISKVVNSKGEKPSFLQIVVRSIVRLFPLDFIFIPFTDRTLHDIASKTFVVEK</sequence>
<dbReference type="GO" id="GO:0005886">
    <property type="term" value="C:plasma membrane"/>
    <property type="evidence" value="ECO:0007669"/>
    <property type="project" value="UniProtKB-SubCell"/>
</dbReference>
<proteinExistence type="predicted"/>
<dbReference type="Proteomes" id="UP000249645">
    <property type="component" value="Unassembled WGS sequence"/>
</dbReference>
<gene>
    <name evidence="8" type="ORF">DI598_03340</name>
</gene>
<evidence type="ECO:0000313" key="9">
    <source>
        <dbReference type="Proteomes" id="UP000249645"/>
    </source>
</evidence>
<evidence type="ECO:0000256" key="4">
    <source>
        <dbReference type="ARBA" id="ARBA00022989"/>
    </source>
</evidence>
<dbReference type="InterPro" id="IPR051791">
    <property type="entry name" value="Pra-immunoreactive"/>
</dbReference>
<evidence type="ECO:0000256" key="1">
    <source>
        <dbReference type="ARBA" id="ARBA00004651"/>
    </source>
</evidence>
<keyword evidence="5 6" id="KW-0472">Membrane</keyword>
<feature type="transmembrane region" description="Helical" evidence="6">
    <location>
        <begin position="7"/>
        <end position="26"/>
    </location>
</feature>
<comment type="subcellular location">
    <subcellularLocation>
        <location evidence="1">Cell membrane</location>
        <topology evidence="1">Multi-pass membrane protein</topology>
    </subcellularLocation>
</comment>
<evidence type="ECO:0000256" key="6">
    <source>
        <dbReference type="SAM" id="Phobius"/>
    </source>
</evidence>
<evidence type="ECO:0000256" key="2">
    <source>
        <dbReference type="ARBA" id="ARBA00022475"/>
    </source>
</evidence>
<evidence type="ECO:0000259" key="7">
    <source>
        <dbReference type="Pfam" id="PF06271"/>
    </source>
</evidence>
<keyword evidence="4 6" id="KW-1133">Transmembrane helix</keyword>
<dbReference type="AlphaFoldDB" id="A0A2W5F951"/>
<organism evidence="8 9">
    <name type="scientific">Pseudopedobacter saltans</name>
    <dbReference type="NCBI Taxonomy" id="151895"/>
    <lineage>
        <taxon>Bacteria</taxon>
        <taxon>Pseudomonadati</taxon>
        <taxon>Bacteroidota</taxon>
        <taxon>Sphingobacteriia</taxon>
        <taxon>Sphingobacteriales</taxon>
        <taxon>Sphingobacteriaceae</taxon>
        <taxon>Pseudopedobacter</taxon>
    </lineage>
</organism>
<dbReference type="InterPro" id="IPR010432">
    <property type="entry name" value="RDD"/>
</dbReference>
<accession>A0A2W5F951</accession>
<evidence type="ECO:0000256" key="3">
    <source>
        <dbReference type="ARBA" id="ARBA00022692"/>
    </source>
</evidence>
<comment type="caution">
    <text evidence="8">The sequence shown here is derived from an EMBL/GenBank/DDBJ whole genome shotgun (WGS) entry which is preliminary data.</text>
</comment>